<dbReference type="Proteomes" id="UP000007303">
    <property type="component" value="Unassembled WGS sequence"/>
</dbReference>
<dbReference type="HOGENOM" id="CLU_047501_0_1_1"/>
<feature type="domain" description="Immunoglobulin C1-set" evidence="3">
    <location>
        <begin position="199"/>
        <end position="251"/>
    </location>
</feature>
<dbReference type="Gene3D" id="3.30.500.10">
    <property type="entry name" value="MHC class I-like antigen recognition-like"/>
    <property type="match status" value="1"/>
</dbReference>
<dbReference type="OMA" id="WDGEKER"/>
<name>H3CBH2_TETNG</name>
<reference evidence="5" key="1">
    <citation type="journal article" date="2004" name="Nature">
        <title>Genome duplication in the teleost fish Tetraodon nigroviridis reveals the early vertebrate proto-karyotype.</title>
        <authorList>
            <person name="Jaillon O."/>
            <person name="Aury J.-M."/>
            <person name="Brunet F."/>
            <person name="Petit J.-L."/>
            <person name="Stange-Thomann N."/>
            <person name="Mauceli E."/>
            <person name="Bouneau L."/>
            <person name="Fischer C."/>
            <person name="Ozouf-Costaz C."/>
            <person name="Bernot A."/>
            <person name="Nicaud S."/>
            <person name="Jaffe D."/>
            <person name="Fisher S."/>
            <person name="Lutfalla G."/>
            <person name="Dossat C."/>
            <person name="Segurens B."/>
            <person name="Dasilva C."/>
            <person name="Salanoubat M."/>
            <person name="Levy M."/>
            <person name="Boudet N."/>
            <person name="Castellano S."/>
            <person name="Anthouard V."/>
            <person name="Jubin C."/>
            <person name="Castelli V."/>
            <person name="Katinka M."/>
            <person name="Vacherie B."/>
            <person name="Biemont C."/>
            <person name="Skalli Z."/>
            <person name="Cattolico L."/>
            <person name="Poulain J."/>
            <person name="De Berardinis V."/>
            <person name="Cruaud C."/>
            <person name="Duprat S."/>
            <person name="Brottier P."/>
            <person name="Coutanceau J.-P."/>
            <person name="Gouzy J."/>
            <person name="Parra G."/>
            <person name="Lardier G."/>
            <person name="Chapple C."/>
            <person name="McKernan K.J."/>
            <person name="McEwan P."/>
            <person name="Bosak S."/>
            <person name="Kellis M."/>
            <person name="Volff J.-N."/>
            <person name="Guigo R."/>
            <person name="Zody M.C."/>
            <person name="Mesirov J."/>
            <person name="Lindblad-Toh K."/>
            <person name="Birren B."/>
            <person name="Nusbaum C."/>
            <person name="Kahn D."/>
            <person name="Robinson-Rechavi M."/>
            <person name="Laudet V."/>
            <person name="Schachter V."/>
            <person name="Quetier F."/>
            <person name="Saurin W."/>
            <person name="Scarpelli C."/>
            <person name="Wincker P."/>
            <person name="Lander E.S."/>
            <person name="Weissenbach J."/>
            <person name="Roest Crollius H."/>
        </authorList>
    </citation>
    <scope>NUCLEOTIDE SEQUENCE [LARGE SCALE GENOMIC DNA]</scope>
</reference>
<dbReference type="SUPFAM" id="SSF48726">
    <property type="entry name" value="Immunoglobulin"/>
    <property type="match status" value="1"/>
</dbReference>
<keyword evidence="5" id="KW-1185">Reference proteome</keyword>
<reference evidence="4" key="2">
    <citation type="submission" date="2025-08" db="UniProtKB">
        <authorList>
            <consortium name="Ensembl"/>
        </authorList>
    </citation>
    <scope>IDENTIFICATION</scope>
</reference>
<dbReference type="GO" id="GO:0006955">
    <property type="term" value="P:immune response"/>
    <property type="evidence" value="ECO:0007669"/>
    <property type="project" value="TreeGrafter"/>
</dbReference>
<keyword evidence="1" id="KW-0325">Glycoprotein</keyword>
<sequence length="251" mass="28628">SLPVTHTLKYFYYRSSGVPNFPEFLAVVMVDDVQISHCDSNTRRAEPRQEWMEKVTADDPQYWERETAKFLDAQQTYNARIEILKPSFNQTGAGVHVYQSTYGCEWDDETKKINGFSQGGYDGEDLLRFKLKEAICAAAKPEAEILKRSGDEKKAEMESLKYYLTHECVYWLKKYLDYGRSSLMRTELPSVSLLQKEPSSPVTCMATGFYPGGATLSWRRGEEELHEEVEPGEILPNPDGTFQMSAALDLS</sequence>
<dbReference type="InterPro" id="IPR001039">
    <property type="entry name" value="MHC_I_a_a1/a2"/>
</dbReference>
<dbReference type="InterPro" id="IPR011161">
    <property type="entry name" value="MHC_I-like_Ag-recog"/>
</dbReference>
<dbReference type="InterPro" id="IPR011162">
    <property type="entry name" value="MHC_I/II-like_Ag-recog"/>
</dbReference>
<dbReference type="STRING" id="99883.ENSTNIP00000005594"/>
<dbReference type="GO" id="GO:0009897">
    <property type="term" value="C:external side of plasma membrane"/>
    <property type="evidence" value="ECO:0007669"/>
    <property type="project" value="TreeGrafter"/>
</dbReference>
<dbReference type="PANTHER" id="PTHR16675:SF237">
    <property type="entry name" value="MHC CLASS I ANTIGEN TRANSCRIPT VARIANT 1-RELATED"/>
    <property type="match status" value="1"/>
</dbReference>
<dbReference type="Ensembl" id="ENSTNIT00000005742.1">
    <property type="protein sequence ID" value="ENSTNIP00000005594.1"/>
    <property type="gene ID" value="ENSTNIG00000003024.1"/>
</dbReference>
<evidence type="ECO:0000256" key="1">
    <source>
        <dbReference type="ARBA" id="ARBA00023180"/>
    </source>
</evidence>
<accession>H3CBH2</accession>
<dbReference type="PANTHER" id="PTHR16675">
    <property type="entry name" value="MHC CLASS I-RELATED"/>
    <property type="match status" value="1"/>
</dbReference>
<protein>
    <recommendedName>
        <fullName evidence="3">Immunoglobulin C1-set domain-containing protein</fullName>
    </recommendedName>
</protein>
<proteinExistence type="inferred from homology"/>
<reference evidence="4" key="3">
    <citation type="submission" date="2025-09" db="UniProtKB">
        <authorList>
            <consortium name="Ensembl"/>
        </authorList>
    </citation>
    <scope>IDENTIFICATION</scope>
</reference>
<dbReference type="SMART" id="SM00407">
    <property type="entry name" value="IGc1"/>
    <property type="match status" value="1"/>
</dbReference>
<evidence type="ECO:0000259" key="3">
    <source>
        <dbReference type="SMART" id="SM00407"/>
    </source>
</evidence>
<dbReference type="InterPro" id="IPR050208">
    <property type="entry name" value="MHC_class-I_related"/>
</dbReference>
<dbReference type="InParanoid" id="H3CBH2"/>
<evidence type="ECO:0000313" key="4">
    <source>
        <dbReference type="Ensembl" id="ENSTNIP00000005594.1"/>
    </source>
</evidence>
<dbReference type="InterPro" id="IPR013783">
    <property type="entry name" value="Ig-like_fold"/>
</dbReference>
<comment type="similarity">
    <text evidence="2">Belongs to the MHC class I family.</text>
</comment>
<dbReference type="InterPro" id="IPR003597">
    <property type="entry name" value="Ig_C1-set"/>
</dbReference>
<dbReference type="FunFam" id="3.30.500.10:FF:000001">
    <property type="entry name" value="H-2 class I histocompatibility antigen, alpha chain"/>
    <property type="match status" value="1"/>
</dbReference>
<dbReference type="SUPFAM" id="SSF54452">
    <property type="entry name" value="MHC antigen-recognition domain"/>
    <property type="match status" value="1"/>
</dbReference>
<dbReference type="InterPro" id="IPR037055">
    <property type="entry name" value="MHC_I-like_Ag-recog_sf"/>
</dbReference>
<dbReference type="AlphaFoldDB" id="H3CBH2"/>
<dbReference type="Pfam" id="PF00129">
    <property type="entry name" value="MHC_I"/>
    <property type="match status" value="1"/>
</dbReference>
<dbReference type="GO" id="GO:0005615">
    <property type="term" value="C:extracellular space"/>
    <property type="evidence" value="ECO:0007669"/>
    <property type="project" value="TreeGrafter"/>
</dbReference>
<dbReference type="PRINTS" id="PR01638">
    <property type="entry name" value="MHCCLASSI"/>
</dbReference>
<organism evidence="4 5">
    <name type="scientific">Tetraodon nigroviridis</name>
    <name type="common">Spotted green pufferfish</name>
    <name type="synonym">Chelonodon nigroviridis</name>
    <dbReference type="NCBI Taxonomy" id="99883"/>
    <lineage>
        <taxon>Eukaryota</taxon>
        <taxon>Metazoa</taxon>
        <taxon>Chordata</taxon>
        <taxon>Craniata</taxon>
        <taxon>Vertebrata</taxon>
        <taxon>Euteleostomi</taxon>
        <taxon>Actinopterygii</taxon>
        <taxon>Neopterygii</taxon>
        <taxon>Teleostei</taxon>
        <taxon>Neoteleostei</taxon>
        <taxon>Acanthomorphata</taxon>
        <taxon>Eupercaria</taxon>
        <taxon>Tetraodontiformes</taxon>
        <taxon>Tetradontoidea</taxon>
        <taxon>Tetraodontidae</taxon>
        <taxon>Tetraodon</taxon>
    </lineage>
</organism>
<dbReference type="GeneTree" id="ENSGT01120000271828"/>
<dbReference type="Gene3D" id="2.60.40.10">
    <property type="entry name" value="Immunoglobulins"/>
    <property type="match status" value="1"/>
</dbReference>
<evidence type="ECO:0000256" key="2">
    <source>
        <dbReference type="RuleBase" id="RU004439"/>
    </source>
</evidence>
<dbReference type="InterPro" id="IPR036179">
    <property type="entry name" value="Ig-like_dom_sf"/>
</dbReference>
<dbReference type="Pfam" id="PF07654">
    <property type="entry name" value="C1-set"/>
    <property type="match status" value="1"/>
</dbReference>
<evidence type="ECO:0000313" key="5">
    <source>
        <dbReference type="Proteomes" id="UP000007303"/>
    </source>
</evidence>